<reference evidence="5" key="1">
    <citation type="submission" date="2016-11" db="EMBL/GenBank/DDBJ databases">
        <authorList>
            <person name="Varghese N."/>
            <person name="Submissions S."/>
        </authorList>
    </citation>
    <scope>NUCLEOTIDE SEQUENCE [LARGE SCALE GENOMIC DNA]</scope>
    <source>
        <strain evidence="5">DSM 100572</strain>
    </source>
</reference>
<dbReference type="GO" id="GO:0016787">
    <property type="term" value="F:hydrolase activity"/>
    <property type="evidence" value="ECO:0007669"/>
    <property type="project" value="UniProtKB-KW"/>
</dbReference>
<dbReference type="AlphaFoldDB" id="A0A1M5TUT2"/>
<dbReference type="GO" id="GO:0005975">
    <property type="term" value="P:carbohydrate metabolic process"/>
    <property type="evidence" value="ECO:0007669"/>
    <property type="project" value="UniProtKB-ARBA"/>
</dbReference>
<feature type="domain" description="Gylcosyl hydrolase 115 C-terminal" evidence="3">
    <location>
        <begin position="783"/>
        <end position="961"/>
    </location>
</feature>
<proteinExistence type="predicted"/>
<keyword evidence="5" id="KW-1185">Reference proteome</keyword>
<keyword evidence="1 4" id="KW-0378">Hydrolase</keyword>
<dbReference type="EMBL" id="FQXQ01000002">
    <property type="protein sequence ID" value="SHH54431.1"/>
    <property type="molecule type" value="Genomic_DNA"/>
</dbReference>
<dbReference type="InterPro" id="IPR042301">
    <property type="entry name" value="GH115_sf"/>
</dbReference>
<dbReference type="Gene3D" id="2.60.120.1620">
    <property type="match status" value="1"/>
</dbReference>
<feature type="chain" id="PRO_5012454810" evidence="2">
    <location>
        <begin position="28"/>
        <end position="966"/>
    </location>
</feature>
<dbReference type="PANTHER" id="PTHR37842">
    <property type="match status" value="1"/>
</dbReference>
<dbReference type="Gene3D" id="3.20.20.520">
    <property type="entry name" value="Glycosyl hydrolase family 115"/>
    <property type="match status" value="1"/>
</dbReference>
<evidence type="ECO:0000256" key="1">
    <source>
        <dbReference type="ARBA" id="ARBA00022801"/>
    </source>
</evidence>
<dbReference type="PANTHER" id="PTHR37842:SF2">
    <property type="entry name" value="GYLCOSYL HYDROLASE 115 C-TERMINAL DOMAIN-CONTAINING PROTEIN"/>
    <property type="match status" value="1"/>
</dbReference>
<dbReference type="Gene3D" id="1.20.58.2150">
    <property type="match status" value="1"/>
</dbReference>
<name>A0A1M5TUT2_9FLAO</name>
<dbReference type="SUPFAM" id="SSF55545">
    <property type="entry name" value="beta-N-acetylhexosaminidase-like domain"/>
    <property type="match status" value="1"/>
</dbReference>
<feature type="signal peptide" evidence="2">
    <location>
        <begin position="1"/>
        <end position="27"/>
    </location>
</feature>
<protein>
    <submittedName>
        <fullName evidence="4">Glycosyl hydrolase family 115</fullName>
    </submittedName>
</protein>
<dbReference type="STRING" id="1195760.SAMN05444281_0857"/>
<dbReference type="Proteomes" id="UP000184109">
    <property type="component" value="Unassembled WGS sequence"/>
</dbReference>
<evidence type="ECO:0000313" key="4">
    <source>
        <dbReference type="EMBL" id="SHH54431.1"/>
    </source>
</evidence>
<sequence length="966" mass="111095">MKIYIIKNRLFVLTLLMLFLVVDNVRATTTQQYVINKETNNTFPLATKGKVVSMIIGDHDYKGVKRVATHLQQDLFKVTNVLPKIYDSNSKNEEYILIIGTLGKSEIINKLVKEGKIDGTQLKGKWEKFITQIIENPIKGVKKALVIAGSDKRGTIYGMYNLSEQIGVSPWQFWADVPAKKQTELHVLPGVHSLGEPKVKYRGIFINDEAPALTGWANETFGGFNSKFYEHVFELILRLKGNYLWPAMWGNKFYVDDPKNGELADEYGIVMGTSHHEPLTRAHAEWNKNINGAWDFNTNAEGLNSFWKKGMERMGDRETLVTIGMRGDGDEPMTEGTAIELLENIVKSQRNIIKEVTGKPVEETPQIWALYKEVQEYYDKGMKVPDDVTLLLCDDNWGNLRTLPSLDAAPRKGGYGIYYHFDYVGGPRSYKWINTNQIERTWEQMHLAYEHGVDQVWIVNVGDIKPMELPISFFLDYAWNPNDWTADNLKDYYVLWAEDNFPKKFKNEIANLLKLYTKYNSRRTPELLDQNTYSLLHYNEAEKVTNDYKKLADKAIKINENLKPEYKDAFYQLVLYPILASANLQELYLYVAKNYLYAKQGRVATNKYAEKVKELFNKDAELTKYYHNQMANGKWNHMMSQTHIGYRIWSDPKENILPKTKTIQVENISDIGVAVEGSDKWWPNNLEKVMLPTFTTTGSDLYYFEIFNRGNKPFDFKIKSKSELINLSKTKGTITDQERIKVSVNWKKVPEGISKGEFILEANGKKIPVYIEINNIDLSKAKGFVENKGIISINASSFLEKSEPENFTWEIIDNLGKTNSAVISLPIKKGRVALSNTSPKLSYPVYFTNKGKVKVHMYFAPTINYRSTEGMYYGLSFDNQDPVKVNYSSEPNTFNYNGKVPQNWHQNVSDHVKIITTELEINKEGNHTLNYYRVDEGLVLQKIVIETKDSQLKESYLGPKESIKIN</sequence>
<evidence type="ECO:0000259" key="3">
    <source>
        <dbReference type="Pfam" id="PF17829"/>
    </source>
</evidence>
<dbReference type="InterPro" id="IPR031924">
    <property type="entry name" value="GH115"/>
</dbReference>
<dbReference type="Pfam" id="PF17829">
    <property type="entry name" value="GH115_C"/>
    <property type="match status" value="1"/>
</dbReference>
<dbReference type="InterPro" id="IPR029018">
    <property type="entry name" value="Hex-like_dom2"/>
</dbReference>
<dbReference type="Pfam" id="PF15979">
    <property type="entry name" value="Glyco_hydro_115"/>
    <property type="match status" value="1"/>
</dbReference>
<evidence type="ECO:0000313" key="5">
    <source>
        <dbReference type="Proteomes" id="UP000184109"/>
    </source>
</evidence>
<keyword evidence="2" id="KW-0732">Signal</keyword>
<dbReference type="RefSeq" id="WP_073118664.1">
    <property type="nucleotide sequence ID" value="NZ_BMEN01000002.1"/>
</dbReference>
<organism evidence="4 5">
    <name type="scientific">Wenyingzhuangia marina</name>
    <dbReference type="NCBI Taxonomy" id="1195760"/>
    <lineage>
        <taxon>Bacteria</taxon>
        <taxon>Pseudomonadati</taxon>
        <taxon>Bacteroidota</taxon>
        <taxon>Flavobacteriia</taxon>
        <taxon>Flavobacteriales</taxon>
        <taxon>Flavobacteriaceae</taxon>
        <taxon>Wenyingzhuangia</taxon>
    </lineage>
</organism>
<dbReference type="Gene3D" id="3.30.379.10">
    <property type="entry name" value="Chitobiase/beta-hexosaminidase domain 2-like"/>
    <property type="match status" value="1"/>
</dbReference>
<dbReference type="OrthoDB" id="8727830at2"/>
<evidence type="ECO:0000256" key="2">
    <source>
        <dbReference type="SAM" id="SignalP"/>
    </source>
</evidence>
<dbReference type="InterPro" id="IPR041437">
    <property type="entry name" value="GH115_C"/>
</dbReference>
<accession>A0A1M5TUT2</accession>
<gene>
    <name evidence="4" type="ORF">SAMN05444281_0857</name>
</gene>